<dbReference type="GO" id="GO:0051539">
    <property type="term" value="F:4 iron, 4 sulfur cluster binding"/>
    <property type="evidence" value="ECO:0007669"/>
    <property type="project" value="UniProtKB-KW"/>
</dbReference>
<dbReference type="GO" id="GO:0070041">
    <property type="term" value="F:rRNA (uridine-C5-)-methyltransferase activity"/>
    <property type="evidence" value="ECO:0007669"/>
    <property type="project" value="UniProtKB-ARBA"/>
</dbReference>
<dbReference type="InterPro" id="IPR030390">
    <property type="entry name" value="MeTrfase_TrmA_AS"/>
</dbReference>
<proteinExistence type="inferred from homology"/>
<dbReference type="InterPro" id="IPR002792">
    <property type="entry name" value="TRAM_dom"/>
</dbReference>
<feature type="binding site" evidence="6">
    <location>
        <position position="424"/>
    </location>
    <ligand>
        <name>S-adenosyl-L-methionine</name>
        <dbReference type="ChEBI" id="CHEBI:59789"/>
    </ligand>
</feature>
<feature type="active site" description="Nucleophile" evidence="6">
    <location>
        <position position="451"/>
    </location>
</feature>
<dbReference type="Pfam" id="PF01938">
    <property type="entry name" value="TRAM"/>
    <property type="match status" value="1"/>
</dbReference>
<evidence type="ECO:0000256" key="5">
    <source>
        <dbReference type="ARBA" id="ARBA00023014"/>
    </source>
</evidence>
<dbReference type="FunFam" id="2.40.50.1070:FF:000003">
    <property type="entry name" value="23S rRNA (Uracil-5-)-methyltransferase RumA"/>
    <property type="match status" value="1"/>
</dbReference>
<feature type="domain" description="TRAM" evidence="9">
    <location>
        <begin position="44"/>
        <end position="102"/>
    </location>
</feature>
<dbReference type="PROSITE" id="PS51687">
    <property type="entry name" value="SAM_MT_RNA_M5U"/>
    <property type="match status" value="1"/>
</dbReference>
<keyword evidence="4 6" id="KW-0949">S-adenosyl-L-methionine</keyword>
<evidence type="ECO:0000256" key="2">
    <source>
        <dbReference type="ARBA" id="ARBA00022603"/>
    </source>
</evidence>
<keyword evidence="11" id="KW-1185">Reference proteome</keyword>
<keyword evidence="3 6" id="KW-0808">Transferase</keyword>
<dbReference type="Gene3D" id="2.40.50.1070">
    <property type="match status" value="1"/>
</dbReference>
<feature type="binding site" evidence="6">
    <location>
        <position position="376"/>
    </location>
    <ligand>
        <name>S-adenosyl-L-methionine</name>
        <dbReference type="ChEBI" id="CHEBI:59789"/>
    </ligand>
</feature>
<keyword evidence="1" id="KW-0004">4Fe-4S</keyword>
<comment type="caution">
    <text evidence="10">The sequence shown here is derived from an EMBL/GenBank/DDBJ whole genome shotgun (WGS) entry which is preliminary data.</text>
</comment>
<evidence type="ECO:0000256" key="4">
    <source>
        <dbReference type="ARBA" id="ARBA00022691"/>
    </source>
</evidence>
<dbReference type="PANTHER" id="PTHR11061">
    <property type="entry name" value="RNA M5U METHYLTRANSFERASE"/>
    <property type="match status" value="1"/>
</dbReference>
<dbReference type="InterPro" id="IPR030391">
    <property type="entry name" value="MeTrfase_TrmA_CS"/>
</dbReference>
<gene>
    <name evidence="10" type="primary">yfjO</name>
    <name evidence="10" type="ORF">DNHGIG_20410</name>
</gene>
<dbReference type="InterPro" id="IPR029063">
    <property type="entry name" value="SAM-dependent_MTases_sf"/>
</dbReference>
<evidence type="ECO:0000313" key="11">
    <source>
        <dbReference type="Proteomes" id="UP001057291"/>
    </source>
</evidence>
<protein>
    <submittedName>
        <fullName evidence="10">RNA methyltransferase YfjO</fullName>
    </submittedName>
</protein>
<evidence type="ECO:0000256" key="7">
    <source>
        <dbReference type="PROSITE-ProRule" id="PRU10015"/>
    </source>
</evidence>
<dbReference type="GO" id="GO:0070475">
    <property type="term" value="P:rRNA base methylation"/>
    <property type="evidence" value="ECO:0007669"/>
    <property type="project" value="TreeGrafter"/>
</dbReference>
<dbReference type="AlphaFoldDB" id="A0AAV4LFA2"/>
<keyword evidence="1" id="KW-0479">Metal-binding</keyword>
<keyword evidence="2 6" id="KW-0489">Methyltransferase</keyword>
<dbReference type="NCBIfam" id="TIGR00479">
    <property type="entry name" value="rumA"/>
    <property type="match status" value="1"/>
</dbReference>
<dbReference type="SUPFAM" id="SSF50249">
    <property type="entry name" value="Nucleic acid-binding proteins"/>
    <property type="match status" value="1"/>
</dbReference>
<dbReference type="Gene3D" id="3.40.50.150">
    <property type="entry name" value="Vaccinia Virus protein VP39"/>
    <property type="match status" value="1"/>
</dbReference>
<dbReference type="Proteomes" id="UP001057291">
    <property type="component" value="Unassembled WGS sequence"/>
</dbReference>
<keyword evidence="5" id="KW-0411">Iron-sulfur</keyword>
<dbReference type="PROSITE" id="PS01230">
    <property type="entry name" value="TRMA_1"/>
    <property type="match status" value="1"/>
</dbReference>
<feature type="binding site" evidence="6">
    <location>
        <position position="326"/>
    </location>
    <ligand>
        <name>S-adenosyl-L-methionine</name>
        <dbReference type="ChEBI" id="CHEBI:59789"/>
    </ligand>
</feature>
<dbReference type="FunFam" id="2.40.50.140:FF:000097">
    <property type="entry name" value="23S rRNA (uracil(1939)-C(5))-methyltransferase RlmD"/>
    <property type="match status" value="1"/>
</dbReference>
<evidence type="ECO:0000256" key="8">
    <source>
        <dbReference type="SAM" id="MobiDB-lite"/>
    </source>
</evidence>
<organism evidence="10 11">
    <name type="scientific">Collibacillus ludicampi</name>
    <dbReference type="NCBI Taxonomy" id="2771369"/>
    <lineage>
        <taxon>Bacteria</taxon>
        <taxon>Bacillati</taxon>
        <taxon>Bacillota</taxon>
        <taxon>Bacilli</taxon>
        <taxon>Bacillales</taxon>
        <taxon>Alicyclobacillaceae</taxon>
        <taxon>Collibacillus</taxon>
    </lineage>
</organism>
<dbReference type="PROSITE" id="PS50926">
    <property type="entry name" value="TRAM"/>
    <property type="match status" value="1"/>
</dbReference>
<accession>A0AAV4LFA2</accession>
<dbReference type="InterPro" id="IPR010280">
    <property type="entry name" value="U5_MeTrfase_fam"/>
</dbReference>
<dbReference type="PROSITE" id="PS01231">
    <property type="entry name" value="TRMA_2"/>
    <property type="match status" value="1"/>
</dbReference>
<sequence length="494" mass="54799">MTEKLTAYQVGRTIGLKQTGKAVQTKKKGKASSKKDGKQPSRIKLKVGEVVTLDVNRLGINGEGIGYVERQVVFVDGALPGEKAVVRIVRIEPTYAVGSLLRIVKKSATRVKPPCPVYEQCGGCSLQHMDYQAQLEWKREIVRESFARYTGLTDLEIRPTIGMENPWAYRNKAQLPVALVGGKVVAGLYAPGSHRLIDTSECMIQHPTTNEMVQVVRDLVRELGIPLYNEKKHMGVLRTIVPRIGFETGEVQLTLVTLTEDLPQKDPLVEHIRKRLPYVTSIMQNINPARTSLIFGDKTKLLWGKEKIEERLGNVRFSLSPRAFFQLNPEQTVKLYDEVKRAAGLTGKEVVVDAYCGVGTIGLWLAPYAKEVHGIDIIPEAIQDANENAKRSGIANAHFTVGAAEKILVQWVKQGFRPDVVVVDPPRTGCDHALLKALLQSKPKKIVYVSCNPSTLAKDCNILLQGYKIESVQPVDMFPQTAHVECVVLLSLKL</sequence>
<dbReference type="Pfam" id="PF05958">
    <property type="entry name" value="tRNA_U5-meth_tr"/>
    <property type="match status" value="1"/>
</dbReference>
<evidence type="ECO:0000313" key="10">
    <source>
        <dbReference type="EMBL" id="GIM46492.1"/>
    </source>
</evidence>
<dbReference type="EMBL" id="BOQE01000001">
    <property type="protein sequence ID" value="GIM46492.1"/>
    <property type="molecule type" value="Genomic_DNA"/>
</dbReference>
<dbReference type="CDD" id="cd02440">
    <property type="entry name" value="AdoMet_MTases"/>
    <property type="match status" value="1"/>
</dbReference>
<feature type="binding site" evidence="6">
    <location>
        <position position="355"/>
    </location>
    <ligand>
        <name>S-adenosyl-L-methionine</name>
        <dbReference type="ChEBI" id="CHEBI:59789"/>
    </ligand>
</feature>
<evidence type="ECO:0000256" key="6">
    <source>
        <dbReference type="PROSITE-ProRule" id="PRU01024"/>
    </source>
</evidence>
<feature type="region of interest" description="Disordered" evidence="8">
    <location>
        <begin position="19"/>
        <end position="40"/>
    </location>
</feature>
<dbReference type="PANTHER" id="PTHR11061:SF45">
    <property type="match status" value="1"/>
</dbReference>
<keyword evidence="1" id="KW-0408">Iron</keyword>
<feature type="active site" evidence="7">
    <location>
        <position position="451"/>
    </location>
</feature>
<reference evidence="10" key="1">
    <citation type="journal article" date="2023" name="Int. J. Syst. Evol. Microbiol.">
        <title>Collibacillus ludicampi gen. nov., sp. nov., a new soil bacterium of the family Alicyclobacillaceae.</title>
        <authorList>
            <person name="Jojima T."/>
            <person name="Ioku Y."/>
            <person name="Fukuta Y."/>
            <person name="Shirasaka N."/>
            <person name="Matsumura Y."/>
            <person name="Mori M."/>
        </authorList>
    </citation>
    <scope>NUCLEOTIDE SEQUENCE</scope>
    <source>
        <strain evidence="10">TP075</strain>
    </source>
</reference>
<name>A0AAV4LFA2_9BACL</name>
<evidence type="ECO:0000256" key="1">
    <source>
        <dbReference type="ARBA" id="ARBA00022485"/>
    </source>
</evidence>
<evidence type="ECO:0000256" key="3">
    <source>
        <dbReference type="ARBA" id="ARBA00022679"/>
    </source>
</evidence>
<evidence type="ECO:0000259" key="9">
    <source>
        <dbReference type="PROSITE" id="PS50926"/>
    </source>
</evidence>
<comment type="similarity">
    <text evidence="6">Belongs to the class I-like SAM-binding methyltransferase superfamily. RNA M5U methyltransferase family.</text>
</comment>
<dbReference type="InterPro" id="IPR012340">
    <property type="entry name" value="NA-bd_OB-fold"/>
</dbReference>
<dbReference type="SUPFAM" id="SSF53335">
    <property type="entry name" value="S-adenosyl-L-methionine-dependent methyltransferases"/>
    <property type="match status" value="1"/>
</dbReference>
<dbReference type="FunFam" id="3.40.50.150:FF:000009">
    <property type="entry name" value="23S rRNA (Uracil(1939)-C(5))-methyltransferase RlmD"/>
    <property type="match status" value="1"/>
</dbReference>
<dbReference type="Gene3D" id="2.40.50.140">
    <property type="entry name" value="Nucleic acid-binding proteins"/>
    <property type="match status" value="1"/>
</dbReference>